<keyword evidence="1" id="KW-0677">Repeat</keyword>
<feature type="non-terminal residue" evidence="5">
    <location>
        <position position="522"/>
    </location>
</feature>
<dbReference type="PANTHER" id="PTHR23120">
    <property type="entry name" value="MAESTRO-RELATED HEAT DOMAIN-CONTAINING"/>
    <property type="match status" value="1"/>
</dbReference>
<dbReference type="SUPFAM" id="SSF48371">
    <property type="entry name" value="ARM repeat"/>
    <property type="match status" value="1"/>
</dbReference>
<organism evidence="5 6">
    <name type="scientific">Ciconia maguari</name>
    <dbReference type="NCBI Taxonomy" id="52777"/>
    <lineage>
        <taxon>Eukaryota</taxon>
        <taxon>Metazoa</taxon>
        <taxon>Chordata</taxon>
        <taxon>Craniata</taxon>
        <taxon>Vertebrata</taxon>
        <taxon>Euteleostomi</taxon>
        <taxon>Archelosauria</taxon>
        <taxon>Archosauria</taxon>
        <taxon>Dinosauria</taxon>
        <taxon>Saurischia</taxon>
        <taxon>Theropoda</taxon>
        <taxon>Coelurosauria</taxon>
        <taxon>Aves</taxon>
        <taxon>Neognathae</taxon>
        <taxon>Neoaves</taxon>
        <taxon>Aequornithes</taxon>
        <taxon>Ciconiiformes</taxon>
        <taxon>Ciconiidae</taxon>
        <taxon>Ciconia</taxon>
    </lineage>
</organism>
<name>A0A7L0B0F8_9AVES</name>
<proteinExistence type="predicted"/>
<keyword evidence="6" id="KW-1185">Reference proteome</keyword>
<feature type="domain" description="MROH2B-like HEAT-repeats" evidence="3">
    <location>
        <begin position="151"/>
        <end position="507"/>
    </location>
</feature>
<dbReference type="Pfam" id="PF23210">
    <property type="entry name" value="HEAT_Maestro_2"/>
    <property type="match status" value="1"/>
</dbReference>
<dbReference type="Proteomes" id="UP000537039">
    <property type="component" value="Unassembled WGS sequence"/>
</dbReference>
<dbReference type="Gene3D" id="1.25.10.10">
    <property type="entry name" value="Leucine-rich Repeat Variant"/>
    <property type="match status" value="1"/>
</dbReference>
<dbReference type="InterPro" id="IPR055408">
    <property type="entry name" value="HEAT_MROH2B-like"/>
</dbReference>
<dbReference type="EMBL" id="VXAE01013746">
    <property type="protein sequence ID" value="NXJ40723.1"/>
    <property type="molecule type" value="Genomic_DNA"/>
</dbReference>
<dbReference type="Pfam" id="PF23221">
    <property type="entry name" value="HEAT_MROH2B_1st"/>
    <property type="match status" value="1"/>
</dbReference>
<sequence length="522" mass="57745">VKTAASDVLVALASSHFHFVMSELQSHLKAMGKVPDEIVLLTLGKMACSYALRCIPFVGMTLLALRTMLSQVGSGRILRAVCSVLEQWSKGVNTYFCNREQCPLPHNREAQLCEDIYPVFRYVVVNWLDCEQEENKQAVLGAVAAMMGVLLHEERHREHAWEQLFWLLHQYQEVRDTSRVTKSLSYVLETLEGIQTPIPLGTALAISTTVHHQLSDVTKEPGPAHKAMLSYCIVLQARMCPEETVVFLHSQLSGGSEAGRVAALDLLGALAHSDAPATREKLPQVVEAVQSVCNDPSAQVRRAVLEFIRELLSSGSQCCWAWDVVGHMFIEFSRTSGRLVRAEGFANSVLQVAGGLFAWETAEEGALRALCVDILGSLDISLRGMTKLLWPRLLQYVVPAQYSGMLIPLSRCLRALAERQEKAECEEEEEEPDAVDSQEQGRSPAWLPAPQALLARLLVVAAAPHKSSERAVAALQLLQSLHSRIHRALGAAWATEIPLLLQYLEGKVWVGRERLGGLRRGR</sequence>
<feature type="region of interest" description="Disordered" evidence="2">
    <location>
        <begin position="423"/>
        <end position="443"/>
    </location>
</feature>
<feature type="non-terminal residue" evidence="5">
    <location>
        <position position="1"/>
    </location>
</feature>
<dbReference type="InterPro" id="IPR045206">
    <property type="entry name" value="Maestro_heat-like_prot"/>
</dbReference>
<dbReference type="GO" id="GO:0005737">
    <property type="term" value="C:cytoplasm"/>
    <property type="evidence" value="ECO:0007669"/>
    <property type="project" value="TreeGrafter"/>
</dbReference>
<reference evidence="5 6" key="1">
    <citation type="submission" date="2019-09" db="EMBL/GenBank/DDBJ databases">
        <title>Bird 10,000 Genomes (B10K) Project - Family phase.</title>
        <authorList>
            <person name="Zhang G."/>
        </authorList>
    </citation>
    <scope>NUCLEOTIDE SEQUENCE [LARGE SCALE GENOMIC DNA]</scope>
    <source>
        <strain evidence="5">B10K-DU-001-47</strain>
        <tissue evidence="5">Muscle</tissue>
    </source>
</reference>
<evidence type="ECO:0000256" key="2">
    <source>
        <dbReference type="SAM" id="MobiDB-lite"/>
    </source>
</evidence>
<feature type="domain" description="MROH2B-like N-terminal HEAT-repeats" evidence="4">
    <location>
        <begin position="2"/>
        <end position="147"/>
    </location>
</feature>
<evidence type="ECO:0000259" key="4">
    <source>
        <dbReference type="Pfam" id="PF23221"/>
    </source>
</evidence>
<protein>
    <submittedName>
        <fullName evidence="5">MRO2B protein</fullName>
    </submittedName>
</protein>
<evidence type="ECO:0000313" key="5">
    <source>
        <dbReference type="EMBL" id="NXJ40723.1"/>
    </source>
</evidence>
<gene>
    <name evidence="5" type="primary">Mroh2b</name>
    <name evidence="5" type="ORF">CICMAG_R07272</name>
</gene>
<evidence type="ECO:0000259" key="3">
    <source>
        <dbReference type="Pfam" id="PF23210"/>
    </source>
</evidence>
<accession>A0A7L0B0F8</accession>
<evidence type="ECO:0000313" key="6">
    <source>
        <dbReference type="Proteomes" id="UP000537039"/>
    </source>
</evidence>
<dbReference type="AlphaFoldDB" id="A0A7L0B0F8"/>
<feature type="compositionally biased region" description="Acidic residues" evidence="2">
    <location>
        <begin position="424"/>
        <end position="436"/>
    </location>
</feature>
<dbReference type="InterPro" id="IPR056282">
    <property type="entry name" value="MROH2B-like_N_HEAT"/>
</dbReference>
<dbReference type="InterPro" id="IPR016024">
    <property type="entry name" value="ARM-type_fold"/>
</dbReference>
<dbReference type="InterPro" id="IPR011989">
    <property type="entry name" value="ARM-like"/>
</dbReference>
<dbReference type="PANTHER" id="PTHR23120:SF44">
    <property type="entry name" value="MAESTRO HEAT-LIKE REPEAT-CONTAINING PROTEIN FAMILY MEMBER 1"/>
    <property type="match status" value="1"/>
</dbReference>
<comment type="caution">
    <text evidence="5">The sequence shown here is derived from an EMBL/GenBank/DDBJ whole genome shotgun (WGS) entry which is preliminary data.</text>
</comment>
<evidence type="ECO:0000256" key="1">
    <source>
        <dbReference type="ARBA" id="ARBA00022737"/>
    </source>
</evidence>